<keyword evidence="2" id="KW-0808">Transferase</keyword>
<accession>A0A0D6PFC0</accession>
<dbReference type="InterPro" id="IPR029062">
    <property type="entry name" value="Class_I_gatase-like"/>
</dbReference>
<dbReference type="Gene3D" id="3.40.50.880">
    <property type="match status" value="1"/>
</dbReference>
<dbReference type="Proteomes" id="UP000032668">
    <property type="component" value="Unassembled WGS sequence"/>
</dbReference>
<protein>
    <submittedName>
        <fullName evidence="2">Transcriptional regulator AraC/glutamine amidotransferase</fullName>
    </submittedName>
</protein>
<dbReference type="InterPro" id="IPR002818">
    <property type="entry name" value="DJ-1/PfpI"/>
</dbReference>
<proteinExistence type="predicted"/>
<keyword evidence="2" id="KW-0315">Glutamine amidotransferase</keyword>
<dbReference type="STRING" id="1120923.SAMN02746095_02710"/>
<dbReference type="CDD" id="cd03139">
    <property type="entry name" value="GATase1_PfpI_2"/>
    <property type="match status" value="1"/>
</dbReference>
<dbReference type="SUPFAM" id="SSF52317">
    <property type="entry name" value="Class I glutamine amidotransferase-like"/>
    <property type="match status" value="1"/>
</dbReference>
<reference evidence="2 3" key="1">
    <citation type="submission" date="2012-11" db="EMBL/GenBank/DDBJ databases">
        <title>Whole genome sequence of Acidocella aminolytica 101 = DSM 11237.</title>
        <authorList>
            <person name="Azuma Y."/>
            <person name="Higashiura N."/>
            <person name="Hirakawa H."/>
            <person name="Matsushita K."/>
        </authorList>
    </citation>
    <scope>NUCLEOTIDE SEQUENCE [LARGE SCALE GENOMIC DNA]</scope>
    <source>
        <strain evidence="3">101 / DSM 11237</strain>
    </source>
</reference>
<dbReference type="RefSeq" id="WP_048878002.1">
    <property type="nucleotide sequence ID" value="NZ_BANC01000023.1"/>
</dbReference>
<feature type="domain" description="DJ-1/PfpI" evidence="1">
    <location>
        <begin position="7"/>
        <end position="166"/>
    </location>
</feature>
<name>A0A0D6PFC0_9PROT</name>
<dbReference type="PANTHER" id="PTHR43130">
    <property type="entry name" value="ARAC-FAMILY TRANSCRIPTIONAL REGULATOR"/>
    <property type="match status" value="1"/>
</dbReference>
<organism evidence="2 3">
    <name type="scientific">Acidocella aminolytica 101 = DSM 11237</name>
    <dbReference type="NCBI Taxonomy" id="1120923"/>
    <lineage>
        <taxon>Bacteria</taxon>
        <taxon>Pseudomonadati</taxon>
        <taxon>Pseudomonadota</taxon>
        <taxon>Alphaproteobacteria</taxon>
        <taxon>Acetobacterales</taxon>
        <taxon>Acidocellaceae</taxon>
        <taxon>Acidocella</taxon>
    </lineage>
</organism>
<dbReference type="AlphaFoldDB" id="A0A0D6PFC0"/>
<dbReference type="GO" id="GO:0016740">
    <property type="term" value="F:transferase activity"/>
    <property type="evidence" value="ECO:0007669"/>
    <property type="project" value="UniProtKB-KW"/>
</dbReference>
<sequence>MTEHPFRIVFAIYPGMTHLDFTGPHQFLSRLPGSEVIIASPAGGDVLSEGLIFAGTKRLADIGACDLICVPGGASATAVALDTAFIAEVRRLGLAARYITSVCTGSLILGAAGLLAGRRAACHWAWRYLLPLFGAVPDDGRVVRDGNIMTGGGVTAGIDFALAVLAEIGGVELAQTVQLGLEYAPAPPFDAGRPETAPASSLAAFRGQMAYVQPRREAEVREAARRLGAGRA</sequence>
<gene>
    <name evidence="2" type="ORF">Aam_023_005</name>
</gene>
<evidence type="ECO:0000313" key="3">
    <source>
        <dbReference type="Proteomes" id="UP000032668"/>
    </source>
</evidence>
<dbReference type="OrthoDB" id="186587at2"/>
<dbReference type="PANTHER" id="PTHR43130:SF2">
    <property type="entry name" value="DJ-1_PFPI DOMAIN-CONTAINING PROTEIN"/>
    <property type="match status" value="1"/>
</dbReference>
<dbReference type="GO" id="GO:0006355">
    <property type="term" value="P:regulation of DNA-templated transcription"/>
    <property type="evidence" value="ECO:0007669"/>
    <property type="project" value="TreeGrafter"/>
</dbReference>
<keyword evidence="3" id="KW-1185">Reference proteome</keyword>
<evidence type="ECO:0000313" key="2">
    <source>
        <dbReference type="EMBL" id="GAN79554.1"/>
    </source>
</evidence>
<dbReference type="Pfam" id="PF01965">
    <property type="entry name" value="DJ-1_PfpI"/>
    <property type="match status" value="1"/>
</dbReference>
<dbReference type="EMBL" id="BANC01000023">
    <property type="protein sequence ID" value="GAN79554.1"/>
    <property type="molecule type" value="Genomic_DNA"/>
</dbReference>
<dbReference type="InterPro" id="IPR052158">
    <property type="entry name" value="INH-QAR"/>
</dbReference>
<comment type="caution">
    <text evidence="2">The sequence shown here is derived from an EMBL/GenBank/DDBJ whole genome shotgun (WGS) entry which is preliminary data.</text>
</comment>
<evidence type="ECO:0000259" key="1">
    <source>
        <dbReference type="Pfam" id="PF01965"/>
    </source>
</evidence>